<dbReference type="Proteomes" id="UP001222275">
    <property type="component" value="Chromosome"/>
</dbReference>
<dbReference type="EMBL" id="CP102381">
    <property type="protein sequence ID" value="WEJ62167.1"/>
    <property type="molecule type" value="Genomic_DNA"/>
</dbReference>
<keyword evidence="2" id="KW-1185">Reference proteome</keyword>
<accession>A0ABY8CBH5</accession>
<dbReference type="RefSeq" id="WP_275594424.1">
    <property type="nucleotide sequence ID" value="NZ_CP102381.1"/>
</dbReference>
<protein>
    <submittedName>
        <fullName evidence="1">Uncharacterized protein</fullName>
    </submittedName>
</protein>
<sequence length="167" mass="19081">MEIELKCEHWLNMLRVSSVGGDGSASSTVRDKMRPGDVAAALGMVEDNRHRLALEVRAGLGDEKEIMLLLQTIRQNLVVFDWFCKESMQKSSYRLKLDRVSRCAISQLVLGVEMAKAAKACEVGIARQSYYKTWDVRERNIFQLIYQWSIDGDRALYSRLSDRFEAA</sequence>
<evidence type="ECO:0000313" key="1">
    <source>
        <dbReference type="EMBL" id="WEJ62167.1"/>
    </source>
</evidence>
<name>A0ABY8CBH5_9GAMM</name>
<evidence type="ECO:0000313" key="2">
    <source>
        <dbReference type="Proteomes" id="UP001222275"/>
    </source>
</evidence>
<gene>
    <name evidence="1" type="ORF">NR989_09115</name>
</gene>
<organism evidence="1 2">
    <name type="scientific">Thiomicrorhabdus lithotrophica</name>
    <dbReference type="NCBI Taxonomy" id="2949997"/>
    <lineage>
        <taxon>Bacteria</taxon>
        <taxon>Pseudomonadati</taxon>
        <taxon>Pseudomonadota</taxon>
        <taxon>Gammaproteobacteria</taxon>
        <taxon>Thiotrichales</taxon>
        <taxon>Piscirickettsiaceae</taxon>
        <taxon>Thiomicrorhabdus</taxon>
    </lineage>
</organism>
<reference evidence="1 2" key="1">
    <citation type="submission" date="2022-06" db="EMBL/GenBank/DDBJ databases">
        <title>Thiomicrohabdus sp. nov, an obligately chemolithoautotrophic, sulfur-oxidizing bacterium isolated from beach of Guanyin Mountain. Amoy.</title>
        <authorList>
            <person name="Zhu H."/>
        </authorList>
    </citation>
    <scope>NUCLEOTIDE SEQUENCE [LARGE SCALE GENOMIC DNA]</scope>
    <source>
        <strain evidence="1 2">XGS-01</strain>
    </source>
</reference>
<proteinExistence type="predicted"/>